<dbReference type="Gene3D" id="3.20.20.10">
    <property type="entry name" value="Alanine racemase"/>
    <property type="match status" value="1"/>
</dbReference>
<evidence type="ECO:0000256" key="4">
    <source>
        <dbReference type="PIRSR" id="PIRSR600821-50"/>
    </source>
</evidence>
<evidence type="ECO:0000256" key="5">
    <source>
        <dbReference type="PIRSR" id="PIRSR600821-52"/>
    </source>
</evidence>
<dbReference type="SMART" id="SM01005">
    <property type="entry name" value="Ala_racemase_C"/>
    <property type="match status" value="1"/>
</dbReference>
<feature type="binding site" evidence="5">
    <location>
        <position position="289"/>
    </location>
    <ligand>
        <name>substrate</name>
    </ligand>
</feature>
<name>A0A7M1S4E3_9BACT</name>
<dbReference type="PANTHER" id="PTHR30511">
    <property type="entry name" value="ALANINE RACEMASE"/>
    <property type="match status" value="1"/>
</dbReference>
<dbReference type="KEGG" id="sinu:IMZ28_01760"/>
<dbReference type="NCBIfam" id="TIGR00492">
    <property type="entry name" value="alr"/>
    <property type="match status" value="1"/>
</dbReference>
<evidence type="ECO:0000259" key="6">
    <source>
        <dbReference type="SMART" id="SM01005"/>
    </source>
</evidence>
<dbReference type="EMBL" id="CP063164">
    <property type="protein sequence ID" value="QOR62228.1"/>
    <property type="molecule type" value="Genomic_DNA"/>
</dbReference>
<dbReference type="SUPFAM" id="SSF51419">
    <property type="entry name" value="PLP-binding barrel"/>
    <property type="match status" value="1"/>
</dbReference>
<dbReference type="Gene3D" id="2.40.37.10">
    <property type="entry name" value="Lyase, Ornithine Decarboxylase, Chain A, domain 1"/>
    <property type="match status" value="1"/>
</dbReference>
<proteinExistence type="predicted"/>
<dbReference type="GO" id="GO:0005829">
    <property type="term" value="C:cytosol"/>
    <property type="evidence" value="ECO:0007669"/>
    <property type="project" value="TreeGrafter"/>
</dbReference>
<dbReference type="InterPro" id="IPR029066">
    <property type="entry name" value="PLP-binding_barrel"/>
</dbReference>
<evidence type="ECO:0000313" key="7">
    <source>
        <dbReference type="EMBL" id="QOR62228.1"/>
    </source>
</evidence>
<dbReference type="GO" id="GO:0030632">
    <property type="term" value="P:D-alanine biosynthetic process"/>
    <property type="evidence" value="ECO:0007669"/>
    <property type="project" value="TreeGrafter"/>
</dbReference>
<keyword evidence="2 4" id="KW-0663">Pyridoxal phosphate</keyword>
<dbReference type="GO" id="GO:0030170">
    <property type="term" value="F:pyridoxal phosphate binding"/>
    <property type="evidence" value="ECO:0007669"/>
    <property type="project" value="TreeGrafter"/>
</dbReference>
<feature type="domain" description="Alanine racemase C-terminal" evidence="6">
    <location>
        <begin position="222"/>
        <end position="334"/>
    </location>
</feature>
<dbReference type="InterPro" id="IPR000821">
    <property type="entry name" value="Ala_racemase"/>
</dbReference>
<dbReference type="SUPFAM" id="SSF50621">
    <property type="entry name" value="Alanine racemase C-terminal domain-like"/>
    <property type="match status" value="1"/>
</dbReference>
<evidence type="ECO:0000313" key="8">
    <source>
        <dbReference type="Proteomes" id="UP000595074"/>
    </source>
</evidence>
<accession>A0A7M1S4E3</accession>
<evidence type="ECO:0000256" key="1">
    <source>
        <dbReference type="ARBA" id="ARBA00001933"/>
    </source>
</evidence>
<feature type="modified residue" description="N6-(pyridoxal phosphate)lysine" evidence="4">
    <location>
        <position position="33"/>
    </location>
</feature>
<dbReference type="PANTHER" id="PTHR30511:SF0">
    <property type="entry name" value="ALANINE RACEMASE, CATABOLIC-RELATED"/>
    <property type="match status" value="1"/>
</dbReference>
<dbReference type="InterPro" id="IPR001608">
    <property type="entry name" value="Ala_racemase_N"/>
</dbReference>
<feature type="binding site" evidence="5">
    <location>
        <position position="116"/>
    </location>
    <ligand>
        <name>substrate</name>
    </ligand>
</feature>
<evidence type="ECO:0000256" key="2">
    <source>
        <dbReference type="ARBA" id="ARBA00022898"/>
    </source>
</evidence>
<dbReference type="InterPro" id="IPR009006">
    <property type="entry name" value="Ala_racemase/Decarboxylase_C"/>
</dbReference>
<sequence length="334" mass="36945">MAKIIINKNNFYHNLNQIALKTGSIDKIAIVLKDNAYGHGVEIIGRLASEFGIKHAVVRDYKEAAIIKPFFQTILVLGDQAVLDDSCSFTLNDLADIENAQSGAKVELKVDTGMHRNGVAMDDLPIALERIKAKGLKLVGVMTHFRSADEMGSELFWQQKQFEAVKAQIRVTGYTNVRFHSHNSAAILRTKTFSEDLVRVGIAAYGYNELPETFDKVLLKPVMKLVAGKVATRTLKAGERIGYGGDFTAPKTMTVSTYDIGYGDGWCRGNMFSPYMTAEELPILGRVSMDFISLESVKEEVCVFDDAQKAAEQLGTISYEILTAMSKDIERVVI</sequence>
<protein>
    <submittedName>
        <fullName evidence="7">Alanine racemase</fullName>
        <ecNumber evidence="7">5.1.1.1</ecNumber>
    </submittedName>
</protein>
<dbReference type="GO" id="GO:0008784">
    <property type="term" value="F:alanine racemase activity"/>
    <property type="evidence" value="ECO:0007669"/>
    <property type="project" value="UniProtKB-EC"/>
</dbReference>
<dbReference type="CDD" id="cd00430">
    <property type="entry name" value="PLPDE_III_AR"/>
    <property type="match status" value="1"/>
</dbReference>
<keyword evidence="3 7" id="KW-0413">Isomerase</keyword>
<dbReference type="AlphaFoldDB" id="A0A7M1S4E3"/>
<dbReference type="NCBIfam" id="NF000791">
    <property type="entry name" value="PRK00053.2-2"/>
    <property type="match status" value="1"/>
</dbReference>
<organism evidence="7 8">
    <name type="scientific">Sulfurovum indicum</name>
    <dbReference type="NCBI Taxonomy" id="2779528"/>
    <lineage>
        <taxon>Bacteria</taxon>
        <taxon>Pseudomonadati</taxon>
        <taxon>Campylobacterota</taxon>
        <taxon>Epsilonproteobacteria</taxon>
        <taxon>Campylobacterales</taxon>
        <taxon>Sulfurovaceae</taxon>
        <taxon>Sulfurovum</taxon>
    </lineage>
</organism>
<dbReference type="RefSeq" id="WP_197548930.1">
    <property type="nucleotide sequence ID" value="NZ_CP063164.1"/>
</dbReference>
<dbReference type="Pfam" id="PF00842">
    <property type="entry name" value="Ala_racemase_C"/>
    <property type="match status" value="1"/>
</dbReference>
<evidence type="ECO:0000256" key="3">
    <source>
        <dbReference type="ARBA" id="ARBA00023235"/>
    </source>
</evidence>
<gene>
    <name evidence="7" type="ORF">IMZ28_01760</name>
</gene>
<dbReference type="EC" id="5.1.1.1" evidence="7"/>
<dbReference type="PRINTS" id="PR00992">
    <property type="entry name" value="ALARACEMASE"/>
</dbReference>
<dbReference type="Pfam" id="PF01168">
    <property type="entry name" value="Ala_racemase_N"/>
    <property type="match status" value="1"/>
</dbReference>
<dbReference type="Proteomes" id="UP000595074">
    <property type="component" value="Chromosome"/>
</dbReference>
<reference evidence="7 8" key="1">
    <citation type="submission" date="2020-10" db="EMBL/GenBank/DDBJ databases">
        <title>The genome of sulfurovum sp.</title>
        <authorList>
            <person name="Xie S."/>
            <person name="Shao Z."/>
            <person name="Jiang L."/>
        </authorList>
    </citation>
    <scope>NUCLEOTIDE SEQUENCE [LARGE SCALE GENOMIC DNA]</scope>
    <source>
        <strain evidence="7 8">ST-419</strain>
    </source>
</reference>
<dbReference type="InterPro" id="IPR011079">
    <property type="entry name" value="Ala_racemase_C"/>
</dbReference>
<keyword evidence="8" id="KW-1185">Reference proteome</keyword>
<comment type="cofactor">
    <cofactor evidence="1 4">
        <name>pyridoxal 5'-phosphate</name>
        <dbReference type="ChEBI" id="CHEBI:597326"/>
    </cofactor>
</comment>